<dbReference type="PANTHER" id="PTHR19848:SF8">
    <property type="entry name" value="F-BOX AND WD REPEAT DOMAIN CONTAINING 7"/>
    <property type="match status" value="1"/>
</dbReference>
<dbReference type="Gene3D" id="2.130.10.10">
    <property type="entry name" value="YVTN repeat-like/Quinoprotein amine dehydrogenase"/>
    <property type="match status" value="5"/>
</dbReference>
<dbReference type="PRINTS" id="PR00320">
    <property type="entry name" value="GPROTEINBRPT"/>
</dbReference>
<dbReference type="PROSITE" id="PS00678">
    <property type="entry name" value="WD_REPEATS_1"/>
    <property type="match status" value="9"/>
</dbReference>
<dbReference type="PROSITE" id="PS50082">
    <property type="entry name" value="WD_REPEATS_2"/>
    <property type="match status" value="13"/>
</dbReference>
<feature type="repeat" description="WD" evidence="3">
    <location>
        <begin position="673"/>
        <end position="706"/>
    </location>
</feature>
<dbReference type="SUPFAM" id="SSF52540">
    <property type="entry name" value="P-loop containing nucleoside triphosphate hydrolases"/>
    <property type="match status" value="1"/>
</dbReference>
<dbReference type="PROSITE" id="PS50294">
    <property type="entry name" value="WD_REPEATS_REGION"/>
    <property type="match status" value="13"/>
</dbReference>
<evidence type="ECO:0000256" key="1">
    <source>
        <dbReference type="ARBA" id="ARBA00022574"/>
    </source>
</evidence>
<dbReference type="PROSITE" id="PS50943">
    <property type="entry name" value="HTH_CROC1"/>
    <property type="match status" value="1"/>
</dbReference>
<dbReference type="SUPFAM" id="SSF47413">
    <property type="entry name" value="lambda repressor-like DNA-binding domains"/>
    <property type="match status" value="1"/>
</dbReference>
<dbReference type="InterPro" id="IPR027417">
    <property type="entry name" value="P-loop_NTPase"/>
</dbReference>
<reference evidence="6 7" key="1">
    <citation type="submission" date="2021-02" db="EMBL/GenBank/DDBJ databases">
        <title>Actinophytocola xerophila sp. nov., isolated from soil of cotton cropping field.</title>
        <authorList>
            <person name="Huang R."/>
            <person name="Chen X."/>
            <person name="Ge X."/>
            <person name="Liu W."/>
        </authorList>
    </citation>
    <scope>NUCLEOTIDE SEQUENCE [LARGE SCALE GENOMIC DNA]</scope>
    <source>
        <strain evidence="6 7">S1-96</strain>
    </source>
</reference>
<feature type="repeat" description="WD" evidence="3">
    <location>
        <begin position="1211"/>
        <end position="1252"/>
    </location>
</feature>
<feature type="repeat" description="WD" evidence="3">
    <location>
        <begin position="718"/>
        <end position="759"/>
    </location>
</feature>
<feature type="repeat" description="WD" evidence="3">
    <location>
        <begin position="1030"/>
        <end position="1064"/>
    </location>
</feature>
<dbReference type="SUPFAM" id="SSF50978">
    <property type="entry name" value="WD40 repeat-like"/>
    <property type="match status" value="2"/>
</dbReference>
<feature type="repeat" description="WD" evidence="3">
    <location>
        <begin position="854"/>
        <end position="895"/>
    </location>
</feature>
<dbReference type="EMBL" id="JAFFZE010000012">
    <property type="protein sequence ID" value="MCT2584448.1"/>
    <property type="molecule type" value="Genomic_DNA"/>
</dbReference>
<organism evidence="6 7">
    <name type="scientific">Actinophytocola gossypii</name>
    <dbReference type="NCBI Taxonomy" id="2812003"/>
    <lineage>
        <taxon>Bacteria</taxon>
        <taxon>Bacillati</taxon>
        <taxon>Actinomycetota</taxon>
        <taxon>Actinomycetes</taxon>
        <taxon>Pseudonocardiales</taxon>
        <taxon>Pseudonocardiaceae</taxon>
    </lineage>
</organism>
<dbReference type="InterPro" id="IPR001387">
    <property type="entry name" value="Cro/C1-type_HTH"/>
</dbReference>
<dbReference type="InterPro" id="IPR020472">
    <property type="entry name" value="WD40_PAC1"/>
</dbReference>
<dbReference type="InterPro" id="IPR049052">
    <property type="entry name" value="nSTAND1"/>
</dbReference>
<dbReference type="PANTHER" id="PTHR19848">
    <property type="entry name" value="WD40 REPEAT PROTEIN"/>
    <property type="match status" value="1"/>
</dbReference>
<dbReference type="InterPro" id="IPR001680">
    <property type="entry name" value="WD40_rpt"/>
</dbReference>
<evidence type="ECO:0000313" key="7">
    <source>
        <dbReference type="Proteomes" id="UP001156441"/>
    </source>
</evidence>
<dbReference type="Pfam" id="PF13560">
    <property type="entry name" value="HTH_31"/>
    <property type="match status" value="1"/>
</dbReference>
<feature type="repeat" description="WD" evidence="3">
    <location>
        <begin position="808"/>
        <end position="841"/>
    </location>
</feature>
<dbReference type="InterPro" id="IPR019775">
    <property type="entry name" value="WD40_repeat_CS"/>
</dbReference>
<feature type="region of interest" description="Disordered" evidence="4">
    <location>
        <begin position="972"/>
        <end position="993"/>
    </location>
</feature>
<accession>A0ABT2J9K4</accession>
<feature type="repeat" description="WD" evidence="3">
    <location>
        <begin position="1166"/>
        <end position="1207"/>
    </location>
</feature>
<evidence type="ECO:0000313" key="6">
    <source>
        <dbReference type="EMBL" id="MCT2584448.1"/>
    </source>
</evidence>
<feature type="repeat" description="WD" evidence="3">
    <location>
        <begin position="991"/>
        <end position="1019"/>
    </location>
</feature>
<dbReference type="RefSeq" id="WP_260191849.1">
    <property type="nucleotide sequence ID" value="NZ_JAFFZE010000012.1"/>
</dbReference>
<dbReference type="CDD" id="cd00093">
    <property type="entry name" value="HTH_XRE"/>
    <property type="match status" value="1"/>
</dbReference>
<feature type="repeat" description="WD" evidence="3">
    <location>
        <begin position="1075"/>
        <end position="1108"/>
    </location>
</feature>
<name>A0ABT2J9K4_9PSEU</name>
<feature type="repeat" description="WD" evidence="3">
    <location>
        <begin position="895"/>
        <end position="926"/>
    </location>
</feature>
<dbReference type="Gene3D" id="1.10.260.40">
    <property type="entry name" value="lambda repressor-like DNA-binding domains"/>
    <property type="match status" value="1"/>
</dbReference>
<keyword evidence="7" id="KW-1185">Reference proteome</keyword>
<sequence>MSDLAFDGNEEMTLATVASRQEFAGVLTALRERAGLTIRDVAKEVGIPDSTIGGYFSGRHLPPIKPVSLLTDILRACGVRAEDEVDQWRRALGRVRRAPGRRPSDAPVPYRGLESFQPEHAQWFHGREALTRTLVERVAGRWPGTGPVVVVGPSGSGKSSLLRAGLIPAFCAGESPVPGVAAWREVLFTPGAYPTMELTRQLAAAPDDRGLLVVVDQFEELFILCTDHDERRAFLTALAAAQLGPRAMVVVLGLRADFYPHAARCPELLDALQEAQVVVGPMRPSELRSAIVEPARTARLDVDDGLVELLLRELGPSPSGSPGTAHEPGALPLLSHALHATWLRARGRMTIADYTATGGIGGAIARTADAVFDELTESRQRTARRLLLRLVHLGDRVADARRRVPYSEILSEGSNDEGAALGEVLDTFVEQRLLTADTDSVNITHEALLTAWPRLRGWIDSDRAGLRVHGQLAIDAKIWRDTGRDPDALYRGGKLVAAQEWSADGDHEHDLNGLEREFLATSVQQQEVEQRIQRRRTRVLRRLVAALSVLVLVAGGLTAYVFRQRAVAIDERDMAISRQVAGEANRLRSHDASLAKQLAVAAYTIRPTPEARASLIDATASTAAARVLGPEGAMQAVAVTPDGGLLAAGGTDRTVRLWRLDQRRRATPLGAPLTGLDDTIFTVAFSQDARLLAAGGGDRNVLLWDVTDPSAPAPLARLTGADNTVYSVAFSPDGRTLAAGSADNRVHLWDLSDPREPRRGPALQGLGDYVQAVAFSPDGRTLAAGGADGTVRLWDLDRPDRPAPLAALSGPTGKVFAVAFSPDGHTLAAGSGDKNVYLWDLARRDAPEPMGEPLAGATSWINALAFSPDGRGLAAGSSDATVRLWDLTTRTTSLTLPHPGPVTAMSYTADGATLATGASDGVARLWAVPGPVVTESADTIFNAQFGADGATLVTGSGIDDGHFRVWDITDTQRPRRLGPPRANPVPANRSVGSIALSPDGRVLATGGIDGRVQLWDIENPVRATPLGAPLRGPTAQSQYVAFSPDGRTLAAGGDENTVWLWDVSDPARPGRPMPVTGPDNYVYSVAFSPNGRTLAAGSVDKTVWLWDIGDPTSPDHLATLTGPANYVYSVAFSPNGRTLAAGSADRTVRFWDVTDRTRPTRVGPVLTGPSNYVLNIAYHPDGHLLAASTADQAVWLWDVTDSREPEHVATLTASSGTVNSVAFSPDGRTIAGSGSDRVARLWTVEPERAIEQVCASAGDPITLAEWDQYVQDYPYRQVC</sequence>
<dbReference type="InterPro" id="IPR010982">
    <property type="entry name" value="Lambda_DNA-bd_dom_sf"/>
</dbReference>
<evidence type="ECO:0000259" key="5">
    <source>
        <dbReference type="PROSITE" id="PS50943"/>
    </source>
</evidence>
<feature type="repeat" description="WD" evidence="3">
    <location>
        <begin position="763"/>
        <end position="797"/>
    </location>
</feature>
<feature type="domain" description="HTH cro/C1-type" evidence="5">
    <location>
        <begin position="27"/>
        <end position="88"/>
    </location>
</feature>
<keyword evidence="2" id="KW-0677">Repeat</keyword>
<dbReference type="SMART" id="SM00530">
    <property type="entry name" value="HTH_XRE"/>
    <property type="match status" value="1"/>
</dbReference>
<dbReference type="InterPro" id="IPR036322">
    <property type="entry name" value="WD40_repeat_dom_sf"/>
</dbReference>
<keyword evidence="1 3" id="KW-0853">WD repeat</keyword>
<evidence type="ECO:0000256" key="2">
    <source>
        <dbReference type="ARBA" id="ARBA00022737"/>
    </source>
</evidence>
<dbReference type="Pfam" id="PF00400">
    <property type="entry name" value="WD40"/>
    <property type="match status" value="13"/>
</dbReference>
<evidence type="ECO:0000256" key="4">
    <source>
        <dbReference type="SAM" id="MobiDB-lite"/>
    </source>
</evidence>
<proteinExistence type="predicted"/>
<evidence type="ECO:0000256" key="3">
    <source>
        <dbReference type="PROSITE-ProRule" id="PRU00221"/>
    </source>
</evidence>
<protein>
    <submittedName>
        <fullName evidence="6">Helix-turn-helix domain-containing protein</fullName>
    </submittedName>
</protein>
<comment type="caution">
    <text evidence="6">The sequence shown here is derived from an EMBL/GenBank/DDBJ whole genome shotgun (WGS) entry which is preliminary data.</text>
</comment>
<dbReference type="SMART" id="SM00320">
    <property type="entry name" value="WD40"/>
    <property type="match status" value="14"/>
</dbReference>
<dbReference type="Proteomes" id="UP001156441">
    <property type="component" value="Unassembled WGS sequence"/>
</dbReference>
<dbReference type="CDD" id="cd00200">
    <property type="entry name" value="WD40"/>
    <property type="match status" value="2"/>
</dbReference>
<dbReference type="Pfam" id="PF20703">
    <property type="entry name" value="nSTAND1"/>
    <property type="match status" value="1"/>
</dbReference>
<feature type="repeat" description="WD" evidence="3">
    <location>
        <begin position="1120"/>
        <end position="1161"/>
    </location>
</feature>
<dbReference type="InterPro" id="IPR015943">
    <property type="entry name" value="WD40/YVTN_repeat-like_dom_sf"/>
</dbReference>
<feature type="repeat" description="WD" evidence="3">
    <location>
        <begin position="627"/>
        <end position="668"/>
    </location>
</feature>
<gene>
    <name evidence="6" type="ORF">JT362_15080</name>
</gene>